<feature type="transmembrane region" description="Helical" evidence="1">
    <location>
        <begin position="33"/>
        <end position="53"/>
    </location>
</feature>
<organism evidence="2 3">
    <name type="scientific">Blastococcus jejuensis</name>
    <dbReference type="NCBI Taxonomy" id="351224"/>
    <lineage>
        <taxon>Bacteria</taxon>
        <taxon>Bacillati</taxon>
        <taxon>Actinomycetota</taxon>
        <taxon>Actinomycetes</taxon>
        <taxon>Geodermatophilales</taxon>
        <taxon>Geodermatophilaceae</taxon>
        <taxon>Blastococcus</taxon>
    </lineage>
</organism>
<keyword evidence="1" id="KW-0812">Transmembrane</keyword>
<evidence type="ECO:0000313" key="3">
    <source>
        <dbReference type="Proteomes" id="UP001499924"/>
    </source>
</evidence>
<dbReference type="Proteomes" id="UP001499924">
    <property type="component" value="Unassembled WGS sequence"/>
</dbReference>
<evidence type="ECO:0000313" key="2">
    <source>
        <dbReference type="EMBL" id="GAA3181662.1"/>
    </source>
</evidence>
<comment type="caution">
    <text evidence="2">The sequence shown here is derived from an EMBL/GenBank/DDBJ whole genome shotgun (WGS) entry which is preliminary data.</text>
</comment>
<sequence length="115" mass="12612">MVIAMAVGMVALHPVWTVTLDALGWSAFLDSPEAMAMVMATDMTIAMTAWMRFRGHGWRPCVEMGAAMYLPFLVLFVPMWAGLISSGGMLLWGHVLMLFAMAGAMAIRPDEYAHC</sequence>
<keyword evidence="1" id="KW-1133">Transmembrane helix</keyword>
<gene>
    <name evidence="2" type="ORF">GCM10010531_39830</name>
</gene>
<evidence type="ECO:0000256" key="1">
    <source>
        <dbReference type="SAM" id="Phobius"/>
    </source>
</evidence>
<proteinExistence type="predicted"/>
<accession>A0ABP6PN70</accession>
<feature type="transmembrane region" description="Helical" evidence="1">
    <location>
        <begin position="65"/>
        <end position="83"/>
    </location>
</feature>
<evidence type="ECO:0008006" key="4">
    <source>
        <dbReference type="Google" id="ProtNLM"/>
    </source>
</evidence>
<keyword evidence="3" id="KW-1185">Reference proteome</keyword>
<protein>
    <recommendedName>
        <fullName evidence="4">Flagellar biosynthetic protein FliP</fullName>
    </recommendedName>
</protein>
<feature type="transmembrane region" description="Helical" evidence="1">
    <location>
        <begin position="89"/>
        <end position="107"/>
    </location>
</feature>
<keyword evidence="1" id="KW-0472">Membrane</keyword>
<dbReference type="EMBL" id="BAAAVV010000014">
    <property type="protein sequence ID" value="GAA3181662.1"/>
    <property type="molecule type" value="Genomic_DNA"/>
</dbReference>
<reference evidence="3" key="1">
    <citation type="journal article" date="2019" name="Int. J. Syst. Evol. Microbiol.">
        <title>The Global Catalogue of Microorganisms (GCM) 10K type strain sequencing project: providing services to taxonomists for standard genome sequencing and annotation.</title>
        <authorList>
            <consortium name="The Broad Institute Genomics Platform"/>
            <consortium name="The Broad Institute Genome Sequencing Center for Infectious Disease"/>
            <person name="Wu L."/>
            <person name="Ma J."/>
        </authorList>
    </citation>
    <scope>NUCLEOTIDE SEQUENCE [LARGE SCALE GENOMIC DNA]</scope>
    <source>
        <strain evidence="3">JCM 15614</strain>
    </source>
</reference>
<name>A0ABP6PN70_9ACTN</name>